<keyword evidence="3" id="KW-0862">Zinc</keyword>
<evidence type="ECO:0000259" key="5">
    <source>
        <dbReference type="PROSITE" id="PS50865"/>
    </source>
</evidence>
<name>A0A9P3GE98_9APHY</name>
<dbReference type="Gene3D" id="6.10.140.2220">
    <property type="match status" value="1"/>
</dbReference>
<dbReference type="SUPFAM" id="SSF144232">
    <property type="entry name" value="HIT/MYND zinc finger-like"/>
    <property type="match status" value="1"/>
</dbReference>
<comment type="caution">
    <text evidence="6">The sequence shown here is derived from an EMBL/GenBank/DDBJ whole genome shotgun (WGS) entry which is preliminary data.</text>
</comment>
<keyword evidence="7" id="KW-1185">Reference proteome</keyword>
<evidence type="ECO:0000313" key="6">
    <source>
        <dbReference type="EMBL" id="GJE93321.1"/>
    </source>
</evidence>
<feature type="domain" description="MYND-type" evidence="5">
    <location>
        <begin position="486"/>
        <end position="525"/>
    </location>
</feature>
<dbReference type="Proteomes" id="UP000703269">
    <property type="component" value="Unassembled WGS sequence"/>
</dbReference>
<evidence type="ECO:0000256" key="4">
    <source>
        <dbReference type="PROSITE-ProRule" id="PRU00134"/>
    </source>
</evidence>
<dbReference type="PROSITE" id="PS50865">
    <property type="entry name" value="ZF_MYND_2"/>
    <property type="match status" value="1"/>
</dbReference>
<sequence length="530" mass="60565">MLEHWFELFPDADSILALRGLPGDEMEERIRQLPTSWTCLLHEICTADTQCPAEEGTIFTLFRVLGRVVELAPEDAWCAAWNARFLPVLAELMDADFVFGYSQWALVSKGHLKTERITCILQLFLTCAKRVVTDARAPEVTALLDILQGTILGVFGKLWDIRANFLTGEYLHDPNVLYDNSSDPYIMMDELYDILNTLGYFIAETLMKHRTINLLETRLPAVFLVIWIYAEDAPIRFQGLANMRHVVLAADVNFDPWPPFLTESATGCTCDAIITMTMVRDFADENLVDAHLRDLVQFLSVWRDVCGSNATVLSSLEPRLSPSCLAAARRQLCRGNASDTAGFIFIATTICDNLSQGFQISGTQCYAFLDLFCHYITLCMQRNNARPPENLIKYVQWYGSQLADQRDRLADDSRPKSLVLRRHALQSWASVADELRMRDLPRRDPAWYPFAELWMSIKRLLPSLAREPPYVPFAVLERCAWDQCLCSRHKPAHRMRICKGCERVVYCGKRCQKSDWESGGHRERCRRVGQ</sequence>
<keyword evidence="1" id="KW-0479">Metal-binding</keyword>
<evidence type="ECO:0000313" key="7">
    <source>
        <dbReference type="Proteomes" id="UP000703269"/>
    </source>
</evidence>
<gene>
    <name evidence="6" type="ORF">PsYK624_094800</name>
</gene>
<evidence type="ECO:0000256" key="1">
    <source>
        <dbReference type="ARBA" id="ARBA00022723"/>
    </source>
</evidence>
<reference evidence="6 7" key="1">
    <citation type="submission" date="2021-08" db="EMBL/GenBank/DDBJ databases">
        <title>Draft Genome Sequence of Phanerochaete sordida strain YK-624.</title>
        <authorList>
            <person name="Mori T."/>
            <person name="Dohra H."/>
            <person name="Suzuki T."/>
            <person name="Kawagishi H."/>
            <person name="Hirai H."/>
        </authorList>
    </citation>
    <scope>NUCLEOTIDE SEQUENCE [LARGE SCALE GENOMIC DNA]</scope>
    <source>
        <strain evidence="6 7">YK-624</strain>
    </source>
</reference>
<dbReference type="GO" id="GO:0008270">
    <property type="term" value="F:zinc ion binding"/>
    <property type="evidence" value="ECO:0007669"/>
    <property type="project" value="UniProtKB-KW"/>
</dbReference>
<dbReference type="InterPro" id="IPR002893">
    <property type="entry name" value="Znf_MYND"/>
</dbReference>
<proteinExistence type="predicted"/>
<keyword evidence="2 4" id="KW-0863">Zinc-finger</keyword>
<protein>
    <submittedName>
        <fullName evidence="6">Zinc finger MYND domain-containing protein</fullName>
    </submittedName>
</protein>
<dbReference type="AlphaFoldDB" id="A0A9P3GE98"/>
<accession>A0A9P3GE98</accession>
<evidence type="ECO:0000256" key="2">
    <source>
        <dbReference type="ARBA" id="ARBA00022771"/>
    </source>
</evidence>
<evidence type="ECO:0000256" key="3">
    <source>
        <dbReference type="ARBA" id="ARBA00022833"/>
    </source>
</evidence>
<organism evidence="6 7">
    <name type="scientific">Phanerochaete sordida</name>
    <dbReference type="NCBI Taxonomy" id="48140"/>
    <lineage>
        <taxon>Eukaryota</taxon>
        <taxon>Fungi</taxon>
        <taxon>Dikarya</taxon>
        <taxon>Basidiomycota</taxon>
        <taxon>Agaricomycotina</taxon>
        <taxon>Agaricomycetes</taxon>
        <taxon>Polyporales</taxon>
        <taxon>Phanerochaetaceae</taxon>
        <taxon>Phanerochaete</taxon>
    </lineage>
</organism>
<dbReference type="EMBL" id="BPQB01000031">
    <property type="protein sequence ID" value="GJE93321.1"/>
    <property type="molecule type" value="Genomic_DNA"/>
</dbReference>
<dbReference type="OrthoDB" id="432970at2759"/>